<dbReference type="AlphaFoldDB" id="A0A5Y2Q4H8"/>
<evidence type="ECO:0000313" key="1">
    <source>
        <dbReference type="EMBL" id="ECF4709626.1"/>
    </source>
</evidence>
<dbReference type="RefSeq" id="WP_064034347.1">
    <property type="nucleotide sequence ID" value="NZ_JBPQBF010000005.1"/>
</dbReference>
<comment type="caution">
    <text evidence="1">The sequence shown here is derived from an EMBL/GenBank/DDBJ whole genome shotgun (WGS) entry which is preliminary data.</text>
</comment>
<dbReference type="InterPro" id="IPR011044">
    <property type="entry name" value="Quino_amine_DH_bsu"/>
</dbReference>
<reference evidence="1" key="1">
    <citation type="submission" date="2019-06" db="EMBL/GenBank/DDBJ databases">
        <authorList>
            <consortium name="NARMS: The National Antimicrobial Resistance Monitoring System"/>
        </authorList>
    </citation>
    <scope>NUCLEOTIDE SEQUENCE</scope>
    <source>
        <strain evidence="1">FSIS11922028</strain>
    </source>
</reference>
<proteinExistence type="predicted"/>
<name>A0A5Y2Q4H8_SALER</name>
<gene>
    <name evidence="1" type="ORF">FK359_05285</name>
</gene>
<protein>
    <submittedName>
        <fullName evidence="1">Uncharacterized protein</fullName>
    </submittedName>
</protein>
<sequence length="715" mass="80717">MLIKKWYVWLVFVFLPLLAWCLVSEGTQTSPQPQNCKLSPYVDYDPAPVFTHWQWVPAKAWDPARISGDNSILVWSDGKKRVAANEVTLLIDGNWQTLAPVLSDLLEKENFKLQSTSMPIVNLENDWGQVLLSHHPEIANRLAQQFIIPGLQQAAQNGDITTEEVVRKTELAISQHQLWGVWRDKKRELEVELQKDTPLIIARKTYKTGNIKRTTYMKIMDARSVFGKPKIALTLTTCDIVPNPEYSIKKAAENGKSRLADFKLFGSSIQKLNRNFTHQLVPDESIKPILDLLKENNLTSELTSTAMAWIKSTPLPEKTPEHEPQETMPLGSVSVETVSLNEILPDTDDSRELKIYKELPNGNALFATTRYDRKQQSNVAELYITEPGNPRQVTQLWQGENLFRLVLVHQGTKAWFEAASRQWFEVDILNRRITAMTTPQAETDTYSAPSSSSSWFSDIHDEPIAFHSDYSDEGKGCLVFQRMDPRLLTTENVILRTCRNQYASGNSIRPVLISTPGYFWLEDSNGLVKLNARTGRAESSYSVPFRASRNIRTHTIDLANDNTTQHTPPPLGSSEAHWIALHYQIPFPPLNSLNEYAIGTHFIDTLSGKWRFSAELKNADSIDATARSAHGRFYAQAGCQKPAGTGTKIDIWEVASAKKIASLQRPKYCGLAGMAFSWQGNILILAYSNKWVRVRLPDGMHDVARKSAIPMQAQE</sequence>
<dbReference type="SUPFAM" id="SSF50969">
    <property type="entry name" value="YVTN repeat-like/Quinoprotein amine dehydrogenase"/>
    <property type="match status" value="1"/>
</dbReference>
<accession>A0A5Y2Q4H8</accession>
<dbReference type="EMBL" id="AAILHG010000007">
    <property type="protein sequence ID" value="ECF4709626.1"/>
    <property type="molecule type" value="Genomic_DNA"/>
</dbReference>
<organism evidence="1">
    <name type="scientific">Salmonella enterica</name>
    <name type="common">Salmonella choleraesuis</name>
    <dbReference type="NCBI Taxonomy" id="28901"/>
    <lineage>
        <taxon>Bacteria</taxon>
        <taxon>Pseudomonadati</taxon>
        <taxon>Pseudomonadota</taxon>
        <taxon>Gammaproteobacteria</taxon>
        <taxon>Enterobacterales</taxon>
        <taxon>Enterobacteriaceae</taxon>
        <taxon>Salmonella</taxon>
    </lineage>
</organism>